<reference evidence="7 8" key="1">
    <citation type="submission" date="2024-07" db="EMBL/GenBank/DDBJ databases">
        <title>Section-level genome sequencing and comparative genomics of Aspergillus sections Usti and Cavernicolus.</title>
        <authorList>
            <consortium name="Lawrence Berkeley National Laboratory"/>
            <person name="Nybo J.L."/>
            <person name="Vesth T.C."/>
            <person name="Theobald S."/>
            <person name="Frisvad J.C."/>
            <person name="Larsen T.O."/>
            <person name="Kjaerboelling I."/>
            <person name="Rothschild-Mancinelli K."/>
            <person name="Lyhne E.K."/>
            <person name="Kogle M.E."/>
            <person name="Barry K."/>
            <person name="Clum A."/>
            <person name="Na H."/>
            <person name="Ledsgaard L."/>
            <person name="Lin J."/>
            <person name="Lipzen A."/>
            <person name="Kuo A."/>
            <person name="Riley R."/>
            <person name="Mondo S."/>
            <person name="Labutti K."/>
            <person name="Haridas S."/>
            <person name="Pangalinan J."/>
            <person name="Salamov A.A."/>
            <person name="Simmons B.A."/>
            <person name="Magnuson J.K."/>
            <person name="Chen J."/>
            <person name="Drula E."/>
            <person name="Henrissat B."/>
            <person name="Wiebenga A."/>
            <person name="Lubbers R.J."/>
            <person name="Gomes A.C."/>
            <person name="Makela M.R."/>
            <person name="Stajich J."/>
            <person name="Grigoriev I.V."/>
            <person name="Mortensen U.H."/>
            <person name="De Vries R.P."/>
            <person name="Baker S.E."/>
            <person name="Andersen M.R."/>
        </authorList>
    </citation>
    <scope>NUCLEOTIDE SEQUENCE [LARGE SCALE GENOMIC DNA]</scope>
    <source>
        <strain evidence="7 8">CBS 588.65</strain>
    </source>
</reference>
<name>A0ABR4H2V5_9EURO</name>
<evidence type="ECO:0000256" key="1">
    <source>
        <dbReference type="ARBA" id="ARBA00023015"/>
    </source>
</evidence>
<dbReference type="InterPro" id="IPR053157">
    <property type="entry name" value="Sterol_Uptake_Regulator"/>
</dbReference>
<protein>
    <recommendedName>
        <fullName evidence="6">Zn(2)-C6 fungal-type domain-containing protein</fullName>
    </recommendedName>
</protein>
<dbReference type="PROSITE" id="PS00463">
    <property type="entry name" value="ZN2_CY6_FUNGAL_1"/>
    <property type="match status" value="1"/>
</dbReference>
<proteinExistence type="predicted"/>
<keyword evidence="8" id="KW-1185">Reference proteome</keyword>
<evidence type="ECO:0000256" key="5">
    <source>
        <dbReference type="SAM" id="MobiDB-lite"/>
    </source>
</evidence>
<accession>A0ABR4H2V5</accession>
<evidence type="ECO:0000313" key="8">
    <source>
        <dbReference type="Proteomes" id="UP001610334"/>
    </source>
</evidence>
<organism evidence="7 8">
    <name type="scientific">Aspergillus granulosus</name>
    <dbReference type="NCBI Taxonomy" id="176169"/>
    <lineage>
        <taxon>Eukaryota</taxon>
        <taxon>Fungi</taxon>
        <taxon>Dikarya</taxon>
        <taxon>Ascomycota</taxon>
        <taxon>Pezizomycotina</taxon>
        <taxon>Eurotiomycetes</taxon>
        <taxon>Eurotiomycetidae</taxon>
        <taxon>Eurotiales</taxon>
        <taxon>Aspergillaceae</taxon>
        <taxon>Aspergillus</taxon>
        <taxon>Aspergillus subgen. Nidulantes</taxon>
    </lineage>
</organism>
<keyword evidence="4" id="KW-0539">Nucleus</keyword>
<sequence length="374" mass="42411">MLRRSHKKSRGGCVQCKRRHVKCDERRPVCVLCTMSNRDCSYTTEAKASPQKSSPRLSSQTEIPSPHEPIDEDLNLKHMELLIHLTTTNEMFNLGDDLGPYRTGIRFGLKRGLESPYLLYACLAFSARHLAYLHPERSAEFMHQAVTMQTRAITLFNIDEIQVDQSNCVAVLLFSAVVGHHLLADTLMERSPDGLDGFLTRYVQCANTHRGLYTITITAQPLLMETELEPVLSRSMNFTSKVPEGGHCDQIRSLVAHSNGLTHGEKEACQQALRYIQLGLDALSYPPENQNMRFQMLFLWTVLVPSEFIALLETKRLEALAILAYYALLLHHGRHMWQVGGSGEYILGLIERYLGPNRGDWLDYPHRGIIGCFQ</sequence>
<dbReference type="Pfam" id="PF00172">
    <property type="entry name" value="Zn_clus"/>
    <property type="match status" value="1"/>
</dbReference>
<keyword evidence="1" id="KW-0805">Transcription regulation</keyword>
<feature type="region of interest" description="Disordered" evidence="5">
    <location>
        <begin position="44"/>
        <end position="70"/>
    </location>
</feature>
<dbReference type="PANTHER" id="PTHR47784">
    <property type="entry name" value="STEROL UPTAKE CONTROL PROTEIN 2"/>
    <property type="match status" value="1"/>
</dbReference>
<dbReference type="SMART" id="SM00066">
    <property type="entry name" value="GAL4"/>
    <property type="match status" value="1"/>
</dbReference>
<gene>
    <name evidence="7" type="ORF">BJX63DRAFT_371429</name>
</gene>
<dbReference type="InterPro" id="IPR001138">
    <property type="entry name" value="Zn2Cys6_DnaBD"/>
</dbReference>
<comment type="caution">
    <text evidence="7">The sequence shown here is derived from an EMBL/GenBank/DDBJ whole genome shotgun (WGS) entry which is preliminary data.</text>
</comment>
<dbReference type="Gene3D" id="4.10.240.10">
    <property type="entry name" value="Zn(2)-C6 fungal-type DNA-binding domain"/>
    <property type="match status" value="1"/>
</dbReference>
<dbReference type="SUPFAM" id="SSF57701">
    <property type="entry name" value="Zn2/Cys6 DNA-binding domain"/>
    <property type="match status" value="1"/>
</dbReference>
<dbReference type="PROSITE" id="PS50048">
    <property type="entry name" value="ZN2_CY6_FUNGAL_2"/>
    <property type="match status" value="1"/>
</dbReference>
<dbReference type="PANTHER" id="PTHR47784:SF4">
    <property type="entry name" value="ZN(II)2CYS6 TRANSCRIPTION FACTOR (EUROFUNG)"/>
    <property type="match status" value="1"/>
</dbReference>
<evidence type="ECO:0000256" key="4">
    <source>
        <dbReference type="ARBA" id="ARBA00023242"/>
    </source>
</evidence>
<evidence type="ECO:0000256" key="2">
    <source>
        <dbReference type="ARBA" id="ARBA00023125"/>
    </source>
</evidence>
<dbReference type="CDD" id="cd00067">
    <property type="entry name" value="GAL4"/>
    <property type="match status" value="1"/>
</dbReference>
<feature type="compositionally biased region" description="Polar residues" evidence="5">
    <location>
        <begin position="44"/>
        <end position="63"/>
    </location>
</feature>
<keyword evidence="3" id="KW-0804">Transcription</keyword>
<evidence type="ECO:0000259" key="6">
    <source>
        <dbReference type="PROSITE" id="PS50048"/>
    </source>
</evidence>
<dbReference type="EMBL" id="JBFXLT010000095">
    <property type="protein sequence ID" value="KAL2809128.1"/>
    <property type="molecule type" value="Genomic_DNA"/>
</dbReference>
<dbReference type="InterPro" id="IPR036864">
    <property type="entry name" value="Zn2-C6_fun-type_DNA-bd_sf"/>
</dbReference>
<evidence type="ECO:0000313" key="7">
    <source>
        <dbReference type="EMBL" id="KAL2809128.1"/>
    </source>
</evidence>
<dbReference type="Proteomes" id="UP001610334">
    <property type="component" value="Unassembled WGS sequence"/>
</dbReference>
<keyword evidence="2" id="KW-0238">DNA-binding</keyword>
<feature type="domain" description="Zn(2)-C6 fungal-type" evidence="6">
    <location>
        <begin position="12"/>
        <end position="42"/>
    </location>
</feature>
<evidence type="ECO:0000256" key="3">
    <source>
        <dbReference type="ARBA" id="ARBA00023163"/>
    </source>
</evidence>